<comment type="caution">
    <text evidence="2">The sequence shown here is derived from an EMBL/GenBank/DDBJ whole genome shotgun (WGS) entry which is preliminary data.</text>
</comment>
<feature type="coiled-coil region" evidence="1">
    <location>
        <begin position="8"/>
        <end position="35"/>
    </location>
</feature>
<sequence length="68" mass="7724">MPLPKEVLETIKKRLDEAEEAVKSVEDVLADMRVTGIGVGEQEEKLKAAKADLRKLRLFYDRQVKKAV</sequence>
<evidence type="ECO:0000256" key="1">
    <source>
        <dbReference type="SAM" id="Coils"/>
    </source>
</evidence>
<gene>
    <name evidence="2" type="ORF">S12H4_34224</name>
</gene>
<keyword evidence="1" id="KW-0175">Coiled coil</keyword>
<evidence type="ECO:0000313" key="2">
    <source>
        <dbReference type="EMBL" id="GAI89492.1"/>
    </source>
</evidence>
<organism evidence="2">
    <name type="scientific">marine sediment metagenome</name>
    <dbReference type="NCBI Taxonomy" id="412755"/>
    <lineage>
        <taxon>unclassified sequences</taxon>
        <taxon>metagenomes</taxon>
        <taxon>ecological metagenomes</taxon>
    </lineage>
</organism>
<protein>
    <submittedName>
        <fullName evidence="2">Uncharacterized protein</fullName>
    </submittedName>
</protein>
<reference evidence="2" key="1">
    <citation type="journal article" date="2014" name="Front. Microbiol.">
        <title>High frequency of phylogenetically diverse reductive dehalogenase-homologous genes in deep subseafloor sedimentary metagenomes.</title>
        <authorList>
            <person name="Kawai M."/>
            <person name="Futagami T."/>
            <person name="Toyoda A."/>
            <person name="Takaki Y."/>
            <person name="Nishi S."/>
            <person name="Hori S."/>
            <person name="Arai W."/>
            <person name="Tsubouchi T."/>
            <person name="Morono Y."/>
            <person name="Uchiyama I."/>
            <person name="Ito T."/>
            <person name="Fujiyama A."/>
            <person name="Inagaki F."/>
            <person name="Takami H."/>
        </authorList>
    </citation>
    <scope>NUCLEOTIDE SEQUENCE</scope>
    <source>
        <strain evidence="2">Expedition CK06-06</strain>
    </source>
</reference>
<accession>X1S8Z2</accession>
<name>X1S8Z2_9ZZZZ</name>
<dbReference type="EMBL" id="BARW01020234">
    <property type="protein sequence ID" value="GAI89492.1"/>
    <property type="molecule type" value="Genomic_DNA"/>
</dbReference>
<dbReference type="AlphaFoldDB" id="X1S8Z2"/>
<proteinExistence type="predicted"/>